<dbReference type="Proteomes" id="UP001177021">
    <property type="component" value="Unassembled WGS sequence"/>
</dbReference>
<proteinExistence type="predicted"/>
<sequence length="594" mass="67835">MTLLDQSEQVSIRYLEQMHRLRFGTNILILDGKNWDRWSAVMKSLFGAQECLEVVVNGYDELGANPTNDQRNTYKENKKKDCKALFYIQQNCDAQHFEKISKATKSKEAWDILEGYHDGGTKVKKVKLQAFRRQYESMVMEEDQKVSDFFSKLLALVHQMQNCGENVTDEMIVEKVLRSLTPNFDNVVIAIEYVKDTATMKIEELQSALEAHEIKVLSRGSEKKEQQALQAQTNKKDDGNKNFKKKGKGKAKWLKSQNSKSDDKAETSKGGGNVKSQNKKRNFDKSKVKCYNCEKLGHFADECWYNKDQQEANVAEDNDAKAVLVMATTGDETHRNEEWFLDSGCSNHMTPHREWLTSFDASKKTSIKLADSSELAAEGTGKIVFKGKTGNTVIIEDVFYVPKMNCNLISIGQLVQKGFSVTMEDNSLKLFDSKRNLVLKSPLAKNRTYRCKIPSDSVMCLSSNISEPVEEIWHKRYGHLNYRSLRDLNSKELVYGLPKISVKHAICDICIKSKQSRLPFVKEMAKRANAALEVIHSDICGPFEVQSLGGSKYFITFVDEFTRMMWIFTIKLKSEALSVFKSLKVLIEKERYNS</sequence>
<protein>
    <submittedName>
        <fullName evidence="1">Uncharacterized protein</fullName>
    </submittedName>
</protein>
<comment type="caution">
    <text evidence="1">The sequence shown here is derived from an EMBL/GenBank/DDBJ whole genome shotgun (WGS) entry which is preliminary data.</text>
</comment>
<keyword evidence="2" id="KW-1185">Reference proteome</keyword>
<accession>A0ACB0I785</accession>
<evidence type="ECO:0000313" key="2">
    <source>
        <dbReference type="Proteomes" id="UP001177021"/>
    </source>
</evidence>
<evidence type="ECO:0000313" key="1">
    <source>
        <dbReference type="EMBL" id="CAJ2627886.1"/>
    </source>
</evidence>
<reference evidence="1" key="1">
    <citation type="submission" date="2023-10" db="EMBL/GenBank/DDBJ databases">
        <authorList>
            <person name="Rodriguez Cubillos JULIANA M."/>
            <person name="De Vega J."/>
        </authorList>
    </citation>
    <scope>NUCLEOTIDE SEQUENCE</scope>
</reference>
<gene>
    <name evidence="1" type="ORF">MILVUS5_LOCUS243</name>
</gene>
<name>A0ACB0I785_TRIPR</name>
<dbReference type="EMBL" id="CASHSV030000001">
    <property type="protein sequence ID" value="CAJ2627886.1"/>
    <property type="molecule type" value="Genomic_DNA"/>
</dbReference>
<organism evidence="1 2">
    <name type="scientific">Trifolium pratense</name>
    <name type="common">Red clover</name>
    <dbReference type="NCBI Taxonomy" id="57577"/>
    <lineage>
        <taxon>Eukaryota</taxon>
        <taxon>Viridiplantae</taxon>
        <taxon>Streptophyta</taxon>
        <taxon>Embryophyta</taxon>
        <taxon>Tracheophyta</taxon>
        <taxon>Spermatophyta</taxon>
        <taxon>Magnoliopsida</taxon>
        <taxon>eudicotyledons</taxon>
        <taxon>Gunneridae</taxon>
        <taxon>Pentapetalae</taxon>
        <taxon>rosids</taxon>
        <taxon>fabids</taxon>
        <taxon>Fabales</taxon>
        <taxon>Fabaceae</taxon>
        <taxon>Papilionoideae</taxon>
        <taxon>50 kb inversion clade</taxon>
        <taxon>NPAAA clade</taxon>
        <taxon>Hologalegina</taxon>
        <taxon>IRL clade</taxon>
        <taxon>Trifolieae</taxon>
        <taxon>Trifolium</taxon>
    </lineage>
</organism>